<evidence type="ECO:0000313" key="3">
    <source>
        <dbReference type="Proteomes" id="UP000035642"/>
    </source>
</evidence>
<feature type="region of interest" description="Disordered" evidence="1">
    <location>
        <begin position="1"/>
        <end position="30"/>
    </location>
</feature>
<accession>A0A0K0DQJ7</accession>
<feature type="transmembrane region" description="Helical" evidence="2">
    <location>
        <begin position="128"/>
        <end position="147"/>
    </location>
</feature>
<proteinExistence type="predicted"/>
<feature type="transmembrane region" description="Helical" evidence="2">
    <location>
        <begin position="159"/>
        <end position="178"/>
    </location>
</feature>
<feature type="compositionally biased region" description="Polar residues" evidence="1">
    <location>
        <begin position="13"/>
        <end position="27"/>
    </location>
</feature>
<dbReference type="AlphaFoldDB" id="A0A0K0DQJ7"/>
<sequence length="184" mass="20338">MSQKVAKYEISPFGNSPSPPHWTTSYDSAEATKGSATTSASTYNQDVFGLEISKRPQKTGLAQGYRTETISSVFDVPPGKSLEPMPLPPPATVFYAKSRIPRSNRRTSENTTVDVEAKRLTSKVHIRCGLKAAIHFHLFALTPWVVHELDLRYIYVRSIPFPTSLSSLIIASVSLAILKKMQLS</sequence>
<organism evidence="3 4">
    <name type="scientific">Angiostrongylus cantonensis</name>
    <name type="common">Rat lungworm</name>
    <dbReference type="NCBI Taxonomy" id="6313"/>
    <lineage>
        <taxon>Eukaryota</taxon>
        <taxon>Metazoa</taxon>
        <taxon>Ecdysozoa</taxon>
        <taxon>Nematoda</taxon>
        <taxon>Chromadorea</taxon>
        <taxon>Rhabditida</taxon>
        <taxon>Rhabditina</taxon>
        <taxon>Rhabditomorpha</taxon>
        <taxon>Strongyloidea</taxon>
        <taxon>Metastrongylidae</taxon>
        <taxon>Angiostrongylus</taxon>
    </lineage>
</organism>
<dbReference type="WBParaSite" id="ACAC_0001403601-mRNA-1">
    <property type="protein sequence ID" value="ACAC_0001403601-mRNA-1"/>
    <property type="gene ID" value="ACAC_0001403601"/>
</dbReference>
<keyword evidence="2" id="KW-0812">Transmembrane</keyword>
<evidence type="ECO:0000256" key="1">
    <source>
        <dbReference type="SAM" id="MobiDB-lite"/>
    </source>
</evidence>
<name>A0A0K0DQJ7_ANGCA</name>
<keyword evidence="3" id="KW-1185">Reference proteome</keyword>
<evidence type="ECO:0000313" key="4">
    <source>
        <dbReference type="WBParaSite" id="ACAC_0001403601-mRNA-1"/>
    </source>
</evidence>
<evidence type="ECO:0000256" key="2">
    <source>
        <dbReference type="SAM" id="Phobius"/>
    </source>
</evidence>
<dbReference type="Proteomes" id="UP000035642">
    <property type="component" value="Unassembled WGS sequence"/>
</dbReference>
<reference evidence="3" key="1">
    <citation type="submission" date="2012-09" db="EMBL/GenBank/DDBJ databases">
        <authorList>
            <person name="Martin A.A."/>
        </authorList>
    </citation>
    <scope>NUCLEOTIDE SEQUENCE</scope>
</reference>
<reference evidence="4" key="2">
    <citation type="submission" date="2017-02" db="UniProtKB">
        <authorList>
            <consortium name="WormBaseParasite"/>
        </authorList>
    </citation>
    <scope>IDENTIFICATION</scope>
</reference>
<keyword evidence="2" id="KW-0472">Membrane</keyword>
<protein>
    <submittedName>
        <fullName evidence="4">Zasp-like motif domain-containing protein</fullName>
    </submittedName>
</protein>
<keyword evidence="2" id="KW-1133">Transmembrane helix</keyword>